<feature type="transmembrane region" description="Helical" evidence="1">
    <location>
        <begin position="7"/>
        <end position="24"/>
    </location>
</feature>
<keyword evidence="1" id="KW-0472">Membrane</keyword>
<accession>A0A6C0EIH1</accession>
<evidence type="ECO:0000256" key="1">
    <source>
        <dbReference type="SAM" id="Phobius"/>
    </source>
</evidence>
<dbReference type="EMBL" id="MN738863">
    <property type="protein sequence ID" value="QHT28572.1"/>
    <property type="molecule type" value="Genomic_DNA"/>
</dbReference>
<name>A0A6C0EIH1_9ZZZZ</name>
<keyword evidence="1" id="KW-0812">Transmembrane</keyword>
<protein>
    <submittedName>
        <fullName evidence="2">Uncharacterized protein</fullName>
    </submittedName>
</protein>
<dbReference type="AlphaFoldDB" id="A0A6C0EIH1"/>
<proteinExistence type="predicted"/>
<feature type="transmembrane region" description="Helical" evidence="1">
    <location>
        <begin position="47"/>
        <end position="68"/>
    </location>
</feature>
<keyword evidence="1" id="KW-1133">Transmembrane helix</keyword>
<sequence>MVQFNERIKYSIIMYLIISIYVWIRKPSLLFYNGKVKSFGIGRNKTIFYYPLLMIVSAIVIYSILLNFY</sequence>
<reference evidence="2" key="1">
    <citation type="journal article" date="2020" name="Nature">
        <title>Giant virus diversity and host interactions through global metagenomics.</title>
        <authorList>
            <person name="Schulz F."/>
            <person name="Roux S."/>
            <person name="Paez-Espino D."/>
            <person name="Jungbluth S."/>
            <person name="Walsh D.A."/>
            <person name="Denef V.J."/>
            <person name="McMahon K.D."/>
            <person name="Konstantinidis K.T."/>
            <person name="Eloe-Fadrosh E.A."/>
            <person name="Kyrpides N.C."/>
            <person name="Woyke T."/>
        </authorList>
    </citation>
    <scope>NUCLEOTIDE SEQUENCE</scope>
    <source>
        <strain evidence="2">GVMAG-M-3300001351-8</strain>
    </source>
</reference>
<evidence type="ECO:0000313" key="2">
    <source>
        <dbReference type="EMBL" id="QHT28572.1"/>
    </source>
</evidence>
<organism evidence="2">
    <name type="scientific">viral metagenome</name>
    <dbReference type="NCBI Taxonomy" id="1070528"/>
    <lineage>
        <taxon>unclassified sequences</taxon>
        <taxon>metagenomes</taxon>
        <taxon>organismal metagenomes</taxon>
    </lineage>
</organism>